<proteinExistence type="inferred from homology"/>
<gene>
    <name evidence="5" type="ORF">M422DRAFT_165853</name>
</gene>
<dbReference type="InterPro" id="IPR006913">
    <property type="entry name" value="CENP-V/GFA"/>
</dbReference>
<keyword evidence="6" id="KW-1185">Reference proteome</keyword>
<dbReference type="PANTHER" id="PTHR28620:SF1">
    <property type="entry name" value="CENP-V_GFA DOMAIN-CONTAINING PROTEIN"/>
    <property type="match status" value="1"/>
</dbReference>
<comment type="similarity">
    <text evidence="1">Belongs to the Gfa family.</text>
</comment>
<accession>A0A0C9VTP6</accession>
<dbReference type="InterPro" id="IPR052355">
    <property type="entry name" value="CENP-V-like"/>
</dbReference>
<dbReference type="GO" id="GO:0046872">
    <property type="term" value="F:metal ion binding"/>
    <property type="evidence" value="ECO:0007669"/>
    <property type="project" value="UniProtKB-KW"/>
</dbReference>
<dbReference type="Proteomes" id="UP000054279">
    <property type="component" value="Unassembled WGS sequence"/>
</dbReference>
<dbReference type="Gene3D" id="2.170.150.70">
    <property type="match status" value="1"/>
</dbReference>
<name>A0A0C9VTP6_SPHS4</name>
<dbReference type="Pfam" id="PF04828">
    <property type="entry name" value="GFA"/>
    <property type="match status" value="1"/>
</dbReference>
<protein>
    <recommendedName>
        <fullName evidence="4">CENP-V/GFA domain-containing protein</fullName>
    </recommendedName>
</protein>
<evidence type="ECO:0000259" key="4">
    <source>
        <dbReference type="PROSITE" id="PS51891"/>
    </source>
</evidence>
<keyword evidence="3" id="KW-0862">Zinc</keyword>
<organism evidence="5 6">
    <name type="scientific">Sphaerobolus stellatus (strain SS14)</name>
    <dbReference type="NCBI Taxonomy" id="990650"/>
    <lineage>
        <taxon>Eukaryota</taxon>
        <taxon>Fungi</taxon>
        <taxon>Dikarya</taxon>
        <taxon>Basidiomycota</taxon>
        <taxon>Agaricomycotina</taxon>
        <taxon>Agaricomycetes</taxon>
        <taxon>Phallomycetidae</taxon>
        <taxon>Geastrales</taxon>
        <taxon>Sphaerobolaceae</taxon>
        <taxon>Sphaerobolus</taxon>
    </lineage>
</organism>
<evidence type="ECO:0000256" key="1">
    <source>
        <dbReference type="ARBA" id="ARBA00005495"/>
    </source>
</evidence>
<dbReference type="EMBL" id="KN837110">
    <property type="protein sequence ID" value="KIJ45952.1"/>
    <property type="molecule type" value="Genomic_DNA"/>
</dbReference>
<sequence>MSRHSSSVNRGSDGTVRVRSTSKVLYNGCCHCGRFEFEFMHPSLEDGFEVIKCNCSICIQRGYLMVYITNVDKDFRLMRGTYDELSNYRFNKGVVSHYFCPDCGTGMFGEASSDSGGRMLGVNVRCVPSLDLDRLRYKKVDGRSM</sequence>
<dbReference type="InterPro" id="IPR011057">
    <property type="entry name" value="Mss4-like_sf"/>
</dbReference>
<dbReference type="HOGENOM" id="CLU_055491_7_3_1"/>
<evidence type="ECO:0000256" key="3">
    <source>
        <dbReference type="ARBA" id="ARBA00022833"/>
    </source>
</evidence>
<dbReference type="AlphaFoldDB" id="A0A0C9VTP6"/>
<evidence type="ECO:0000313" key="6">
    <source>
        <dbReference type="Proteomes" id="UP000054279"/>
    </source>
</evidence>
<feature type="domain" description="CENP-V/GFA" evidence="4">
    <location>
        <begin position="26"/>
        <end position="145"/>
    </location>
</feature>
<dbReference type="PROSITE" id="PS51891">
    <property type="entry name" value="CENP_V_GFA"/>
    <property type="match status" value="1"/>
</dbReference>
<dbReference type="PANTHER" id="PTHR28620">
    <property type="entry name" value="CENTROMERE PROTEIN V"/>
    <property type="match status" value="1"/>
</dbReference>
<dbReference type="GO" id="GO:0016846">
    <property type="term" value="F:carbon-sulfur lyase activity"/>
    <property type="evidence" value="ECO:0007669"/>
    <property type="project" value="InterPro"/>
</dbReference>
<evidence type="ECO:0000256" key="2">
    <source>
        <dbReference type="ARBA" id="ARBA00022723"/>
    </source>
</evidence>
<evidence type="ECO:0000313" key="5">
    <source>
        <dbReference type="EMBL" id="KIJ45952.1"/>
    </source>
</evidence>
<dbReference type="OrthoDB" id="3264588at2759"/>
<keyword evidence="2" id="KW-0479">Metal-binding</keyword>
<reference evidence="5 6" key="1">
    <citation type="submission" date="2014-06" db="EMBL/GenBank/DDBJ databases">
        <title>Evolutionary Origins and Diversification of the Mycorrhizal Mutualists.</title>
        <authorList>
            <consortium name="DOE Joint Genome Institute"/>
            <consortium name="Mycorrhizal Genomics Consortium"/>
            <person name="Kohler A."/>
            <person name="Kuo A."/>
            <person name="Nagy L.G."/>
            <person name="Floudas D."/>
            <person name="Copeland A."/>
            <person name="Barry K.W."/>
            <person name="Cichocki N."/>
            <person name="Veneault-Fourrey C."/>
            <person name="LaButti K."/>
            <person name="Lindquist E.A."/>
            <person name="Lipzen A."/>
            <person name="Lundell T."/>
            <person name="Morin E."/>
            <person name="Murat C."/>
            <person name="Riley R."/>
            <person name="Ohm R."/>
            <person name="Sun H."/>
            <person name="Tunlid A."/>
            <person name="Henrissat B."/>
            <person name="Grigoriev I.V."/>
            <person name="Hibbett D.S."/>
            <person name="Martin F."/>
        </authorList>
    </citation>
    <scope>NUCLEOTIDE SEQUENCE [LARGE SCALE GENOMIC DNA]</scope>
    <source>
        <strain evidence="5 6">SS14</strain>
    </source>
</reference>
<dbReference type="SUPFAM" id="SSF51316">
    <property type="entry name" value="Mss4-like"/>
    <property type="match status" value="1"/>
</dbReference>